<reference evidence="12" key="1">
    <citation type="journal article" date="2019" name="Int. J. Syst. Evol. Microbiol.">
        <title>The Global Catalogue of Microorganisms (GCM) 10K type strain sequencing project: providing services to taxonomists for standard genome sequencing and annotation.</title>
        <authorList>
            <consortium name="The Broad Institute Genomics Platform"/>
            <consortium name="The Broad Institute Genome Sequencing Center for Infectious Disease"/>
            <person name="Wu L."/>
            <person name="Ma J."/>
        </authorList>
    </citation>
    <scope>NUCLEOTIDE SEQUENCE [LARGE SCALE GENOMIC DNA]</scope>
    <source>
        <strain evidence="12">CGMCC-1.15741</strain>
    </source>
</reference>
<dbReference type="SMART" id="SM00987">
    <property type="entry name" value="UreE_C"/>
    <property type="match status" value="1"/>
</dbReference>
<sequence>MSQLATEAPLDCSFCPRLVAYRETNAADEPTWFNAPVPSFGTNDAELLVVGLAPGRTGANQTGRPFTGDWAGDLLYATLDKFGFSEGEYKARPDDGLQLKGAMITNAVRCVPPENKPVAAEINACRPFLINRIKGLPKLKVLLTLGKISHDSTVRALGLKPSKYPFGHAVQYTLEDTPLGRPVELLSSYHCSRYNTNTGRLTEEMFHDVFAKAKACVDR</sequence>
<comment type="caution">
    <text evidence="11">The sequence shown here is derived from an EMBL/GenBank/DDBJ whole genome shotgun (WGS) entry which is preliminary data.</text>
</comment>
<evidence type="ECO:0000256" key="6">
    <source>
        <dbReference type="ARBA" id="ARBA00023014"/>
    </source>
</evidence>
<evidence type="ECO:0000256" key="7">
    <source>
        <dbReference type="ARBA" id="ARBA00023204"/>
    </source>
</evidence>
<evidence type="ECO:0000259" key="10">
    <source>
        <dbReference type="SMART" id="SM00986"/>
    </source>
</evidence>
<comment type="similarity">
    <text evidence="8">Belongs to the uracil-DNA glycosylase (UDG) superfamily. Type 5 (UDGb) family.</text>
</comment>
<dbReference type="InterPro" id="IPR005122">
    <property type="entry name" value="Uracil-DNA_glycosylase-like"/>
</dbReference>
<evidence type="ECO:0000256" key="4">
    <source>
        <dbReference type="ARBA" id="ARBA00022801"/>
    </source>
</evidence>
<dbReference type="InterPro" id="IPR044147">
    <property type="entry name" value="UdgB-like"/>
</dbReference>
<dbReference type="Gene3D" id="3.40.470.10">
    <property type="entry name" value="Uracil-DNA glycosylase-like domain"/>
    <property type="match status" value="1"/>
</dbReference>
<dbReference type="PANTHER" id="PTHR33693:SF3">
    <property type="entry name" value="TYPE-5 URACIL-DNA GLYCOSYLASE"/>
    <property type="match status" value="1"/>
</dbReference>
<protein>
    <recommendedName>
        <fullName evidence="9">Type-5 uracil-DNA glycosylase</fullName>
    </recommendedName>
</protein>
<accession>A0ABW1S6Z1</accession>
<dbReference type="InterPro" id="IPR036895">
    <property type="entry name" value="Uracil-DNA_glycosylase-like_sf"/>
</dbReference>
<evidence type="ECO:0000256" key="3">
    <source>
        <dbReference type="ARBA" id="ARBA00022763"/>
    </source>
</evidence>
<dbReference type="InterPro" id="IPR051536">
    <property type="entry name" value="UDG_Type-4/5"/>
</dbReference>
<dbReference type="PANTHER" id="PTHR33693">
    <property type="entry name" value="TYPE-5 URACIL-DNA GLYCOSYLASE"/>
    <property type="match status" value="1"/>
</dbReference>
<proteinExistence type="inferred from homology"/>
<name>A0ABW1S6Z1_9PROT</name>
<evidence type="ECO:0000313" key="12">
    <source>
        <dbReference type="Proteomes" id="UP001596303"/>
    </source>
</evidence>
<keyword evidence="5" id="KW-0408">Iron</keyword>
<keyword evidence="2" id="KW-0479">Metal-binding</keyword>
<evidence type="ECO:0000313" key="11">
    <source>
        <dbReference type="EMBL" id="MFC6197435.1"/>
    </source>
</evidence>
<dbReference type="SUPFAM" id="SSF52141">
    <property type="entry name" value="Uracil-DNA glycosylase-like"/>
    <property type="match status" value="1"/>
</dbReference>
<gene>
    <name evidence="11" type="ORF">ACFQDM_05060</name>
</gene>
<dbReference type="EMBL" id="JBHSSW010000004">
    <property type="protein sequence ID" value="MFC6197435.1"/>
    <property type="molecule type" value="Genomic_DNA"/>
</dbReference>
<keyword evidence="1" id="KW-0004">4Fe-4S</keyword>
<keyword evidence="7" id="KW-0234">DNA repair</keyword>
<dbReference type="Pfam" id="PF03167">
    <property type="entry name" value="UDG"/>
    <property type="match status" value="1"/>
</dbReference>
<keyword evidence="3" id="KW-0227">DNA damage</keyword>
<dbReference type="SMART" id="SM00986">
    <property type="entry name" value="UDG"/>
    <property type="match status" value="1"/>
</dbReference>
<dbReference type="Proteomes" id="UP001596303">
    <property type="component" value="Unassembled WGS sequence"/>
</dbReference>
<evidence type="ECO:0000256" key="5">
    <source>
        <dbReference type="ARBA" id="ARBA00023004"/>
    </source>
</evidence>
<dbReference type="RefSeq" id="WP_377376311.1">
    <property type="nucleotide sequence ID" value="NZ_JBHSSW010000004.1"/>
</dbReference>
<keyword evidence="4" id="KW-0378">Hydrolase</keyword>
<keyword evidence="12" id="KW-1185">Reference proteome</keyword>
<feature type="domain" description="Uracil-DNA glycosylase-like" evidence="10">
    <location>
        <begin position="38"/>
        <end position="210"/>
    </location>
</feature>
<evidence type="ECO:0000256" key="1">
    <source>
        <dbReference type="ARBA" id="ARBA00022485"/>
    </source>
</evidence>
<keyword evidence="6" id="KW-0411">Iron-sulfur</keyword>
<evidence type="ECO:0000256" key="2">
    <source>
        <dbReference type="ARBA" id="ARBA00022723"/>
    </source>
</evidence>
<evidence type="ECO:0000256" key="8">
    <source>
        <dbReference type="ARBA" id="ARBA00023779"/>
    </source>
</evidence>
<organism evidence="11 12">
    <name type="scientific">Ponticaulis profundi</name>
    <dbReference type="NCBI Taxonomy" id="2665222"/>
    <lineage>
        <taxon>Bacteria</taxon>
        <taxon>Pseudomonadati</taxon>
        <taxon>Pseudomonadota</taxon>
        <taxon>Alphaproteobacteria</taxon>
        <taxon>Hyphomonadales</taxon>
        <taxon>Hyphomonadaceae</taxon>
        <taxon>Ponticaulis</taxon>
    </lineage>
</organism>
<dbReference type="CDD" id="cd10031">
    <property type="entry name" value="UDG-F5_TTUDGB_like"/>
    <property type="match status" value="1"/>
</dbReference>
<evidence type="ECO:0000256" key="9">
    <source>
        <dbReference type="ARBA" id="ARBA00023887"/>
    </source>
</evidence>